<evidence type="ECO:0000256" key="1">
    <source>
        <dbReference type="ARBA" id="ARBA00022729"/>
    </source>
</evidence>
<evidence type="ECO:0000256" key="5">
    <source>
        <dbReference type="PROSITE-ProRule" id="PRU00196"/>
    </source>
</evidence>
<dbReference type="GO" id="GO:0031638">
    <property type="term" value="P:zymogen activation"/>
    <property type="evidence" value="ECO:0007669"/>
    <property type="project" value="TreeGrafter"/>
</dbReference>
<dbReference type="PANTHER" id="PTHR48071:SF8">
    <property type="entry name" value="CD5 ANTIGEN-LIKE"/>
    <property type="match status" value="1"/>
</dbReference>
<evidence type="ECO:0000259" key="6">
    <source>
        <dbReference type="PROSITE" id="PS50287"/>
    </source>
</evidence>
<feature type="domain" description="SRCR" evidence="6">
    <location>
        <begin position="305"/>
        <end position="407"/>
    </location>
</feature>
<dbReference type="GO" id="GO:0005886">
    <property type="term" value="C:plasma membrane"/>
    <property type="evidence" value="ECO:0007669"/>
    <property type="project" value="TreeGrafter"/>
</dbReference>
<feature type="domain" description="SRCR" evidence="6">
    <location>
        <begin position="199"/>
        <end position="300"/>
    </location>
</feature>
<feature type="disulfide bond" evidence="5">
    <location>
        <begin position="269"/>
        <end position="279"/>
    </location>
</feature>
<dbReference type="PRINTS" id="PR00258">
    <property type="entry name" value="SPERACTRCPTR"/>
</dbReference>
<dbReference type="Pfam" id="PF00530">
    <property type="entry name" value="SRCR"/>
    <property type="match status" value="3"/>
</dbReference>
<keyword evidence="1" id="KW-0732">Signal</keyword>
<reference evidence="8" key="1">
    <citation type="journal article" date="2013" name="Science">
        <title>Comparative analysis of bat genomes provides insight into the evolution of flight and immunity.</title>
        <authorList>
            <person name="Zhang G."/>
            <person name="Cowled C."/>
            <person name="Shi Z."/>
            <person name="Huang Z."/>
            <person name="Bishop-Lilly K.A."/>
            <person name="Fang X."/>
            <person name="Wynne J.W."/>
            <person name="Xiong Z."/>
            <person name="Baker M.L."/>
            <person name="Zhao W."/>
            <person name="Tachedjian M."/>
            <person name="Zhu Y."/>
            <person name="Zhou P."/>
            <person name="Jiang X."/>
            <person name="Ng J."/>
            <person name="Yang L."/>
            <person name="Wu L."/>
            <person name="Xiao J."/>
            <person name="Feng Y."/>
            <person name="Chen Y."/>
            <person name="Sun X."/>
            <person name="Zhang Y."/>
            <person name="Marsh G.A."/>
            <person name="Crameri G."/>
            <person name="Broder C.C."/>
            <person name="Frey K.G."/>
            <person name="Wang L.F."/>
            <person name="Wang J."/>
        </authorList>
    </citation>
    <scope>NUCLEOTIDE SEQUENCE [LARGE SCALE GENOMIC DNA]</scope>
</reference>
<accession>L5K2J0</accession>
<dbReference type="FunCoup" id="L5K2J0">
    <property type="interactions" value="24"/>
</dbReference>
<dbReference type="STRING" id="9402.L5K2J0"/>
<evidence type="ECO:0000256" key="4">
    <source>
        <dbReference type="ARBA" id="ARBA00023180"/>
    </source>
</evidence>
<dbReference type="SUPFAM" id="SSF56487">
    <property type="entry name" value="SRCR-like"/>
    <property type="match status" value="3"/>
</dbReference>
<dbReference type="PANTHER" id="PTHR48071">
    <property type="entry name" value="SRCR DOMAIN-CONTAINING PROTEIN"/>
    <property type="match status" value="1"/>
</dbReference>
<dbReference type="eggNOG" id="ENOG502SHID">
    <property type="taxonomic scope" value="Eukaryota"/>
</dbReference>
<dbReference type="InParanoid" id="L5K2J0"/>
<dbReference type="FunFam" id="3.10.250.10:FF:000006">
    <property type="entry name" value="neurotrypsin isoform X2"/>
    <property type="match status" value="1"/>
</dbReference>
<comment type="caution">
    <text evidence="5">Lacks conserved residue(s) required for the propagation of feature annotation.</text>
</comment>
<dbReference type="SMART" id="SM00202">
    <property type="entry name" value="SR"/>
    <property type="match status" value="3"/>
</dbReference>
<evidence type="ECO:0000256" key="2">
    <source>
        <dbReference type="ARBA" id="ARBA00022737"/>
    </source>
</evidence>
<keyword evidence="8" id="KW-1185">Reference proteome</keyword>
<protein>
    <submittedName>
        <fullName evidence="7">CD5 antigen-like protein</fullName>
    </submittedName>
</protein>
<dbReference type="Gene3D" id="3.10.250.10">
    <property type="entry name" value="SRCR-like domain"/>
    <property type="match status" value="3"/>
</dbReference>
<keyword evidence="2" id="KW-0677">Repeat</keyword>
<dbReference type="InterPro" id="IPR001190">
    <property type="entry name" value="SRCR"/>
</dbReference>
<dbReference type="EMBL" id="KB031037">
    <property type="protein sequence ID" value="ELK05795.1"/>
    <property type="molecule type" value="Genomic_DNA"/>
</dbReference>
<dbReference type="FunFam" id="3.10.250.10:FF:000010">
    <property type="entry name" value="T-cell differentiation antigen CD6"/>
    <property type="match status" value="2"/>
</dbReference>
<feature type="domain" description="SRCR" evidence="6">
    <location>
        <begin position="94"/>
        <end position="196"/>
    </location>
</feature>
<gene>
    <name evidence="7" type="ORF">PAL_GLEAN10017269</name>
</gene>
<dbReference type="InterPro" id="IPR036772">
    <property type="entry name" value="SRCR-like_dom_sf"/>
</dbReference>
<keyword evidence="4" id="KW-0325">Glycoprotein</keyword>
<keyword evidence="3 5" id="KW-1015">Disulfide bond</keyword>
<name>L5K2J0_PTEAL</name>
<feature type="disulfide bond" evidence="5">
    <location>
        <begin position="166"/>
        <end position="176"/>
    </location>
</feature>
<evidence type="ECO:0000256" key="3">
    <source>
        <dbReference type="ARBA" id="ARBA00023157"/>
    </source>
</evidence>
<dbReference type="PROSITE" id="PS00420">
    <property type="entry name" value="SRCR_1"/>
    <property type="match status" value="3"/>
</dbReference>
<proteinExistence type="predicted"/>
<dbReference type="Proteomes" id="UP000010552">
    <property type="component" value="Unassembled WGS sequence"/>
</dbReference>
<dbReference type="PROSITE" id="PS50287">
    <property type="entry name" value="SRCR_2"/>
    <property type="match status" value="3"/>
</dbReference>
<dbReference type="GO" id="GO:0005615">
    <property type="term" value="C:extracellular space"/>
    <property type="evidence" value="ECO:0007669"/>
    <property type="project" value="TreeGrafter"/>
</dbReference>
<sequence>MLLVFPYGTVISVIHFQTLFKDRWHSPVNKRKLRNLRKEIAIPTQTTRNGDGVDPRQWIYRPEKEKSGLDKTETILLVTQINGILCLLGSSSRVRLVGGPHHCEGRVEVEQEGQWGTVCDDGWDIKDVAVVCQELGCGVANGTPSGVSYKPLAEKEQNIFMQEVKCNGMEASLFHCERAEDVFDCSHNEDAGALCEKNVRLAGGPGRCKGRVEVKHQGQWGTVCNAGWNLSAAKVVCQQLGCGRAIQTRRCCNKATQGQGTIWLTQVSCSGKEVSLWDCPSGHWGKNNCTHEEDTWVECEDPFDLRLVGGDIRCSGRLEVLHKGVWGSVCDDGWGKKEDQVVCKQLGCGESLSPSVKARRSFGPGVGRIWLDDVHCSGKEQSLEQCQHRFWGYHNCNHKEDVAVICSGVDHSFMSSIL</sequence>
<evidence type="ECO:0000313" key="8">
    <source>
        <dbReference type="Proteomes" id="UP000010552"/>
    </source>
</evidence>
<dbReference type="GO" id="GO:0004252">
    <property type="term" value="F:serine-type endopeptidase activity"/>
    <property type="evidence" value="ECO:0007669"/>
    <property type="project" value="TreeGrafter"/>
</dbReference>
<feature type="disulfide bond" evidence="5">
    <location>
        <begin position="376"/>
        <end position="386"/>
    </location>
</feature>
<evidence type="ECO:0000313" key="7">
    <source>
        <dbReference type="EMBL" id="ELK05795.1"/>
    </source>
</evidence>
<dbReference type="AlphaFoldDB" id="L5K2J0"/>
<organism evidence="7 8">
    <name type="scientific">Pteropus alecto</name>
    <name type="common">Black flying fox</name>
    <dbReference type="NCBI Taxonomy" id="9402"/>
    <lineage>
        <taxon>Eukaryota</taxon>
        <taxon>Metazoa</taxon>
        <taxon>Chordata</taxon>
        <taxon>Craniata</taxon>
        <taxon>Vertebrata</taxon>
        <taxon>Euteleostomi</taxon>
        <taxon>Mammalia</taxon>
        <taxon>Eutheria</taxon>
        <taxon>Laurasiatheria</taxon>
        <taxon>Chiroptera</taxon>
        <taxon>Yinpterochiroptera</taxon>
        <taxon>Pteropodoidea</taxon>
        <taxon>Pteropodidae</taxon>
        <taxon>Pteropodinae</taxon>
        <taxon>Pteropus</taxon>
    </lineage>
</organism>